<dbReference type="GO" id="GO:0004674">
    <property type="term" value="F:protein serine/threonine kinase activity"/>
    <property type="evidence" value="ECO:0007669"/>
    <property type="project" value="UniProtKB-KW"/>
</dbReference>
<evidence type="ECO:0000256" key="2">
    <source>
        <dbReference type="ARBA" id="ARBA00012513"/>
    </source>
</evidence>
<evidence type="ECO:0000256" key="5">
    <source>
        <dbReference type="ARBA" id="ARBA00022679"/>
    </source>
</evidence>
<gene>
    <name evidence="22" type="ORF">AT9943_LOCUS3650</name>
</gene>
<dbReference type="Gene3D" id="1.10.510.10">
    <property type="entry name" value="Transferase(Phosphotransferase) domain 1"/>
    <property type="match status" value="1"/>
</dbReference>
<evidence type="ECO:0000256" key="17">
    <source>
        <dbReference type="PROSITE-ProRule" id="PRU10141"/>
    </source>
</evidence>
<dbReference type="SMART" id="SM00220">
    <property type="entry name" value="S_TKc"/>
    <property type="match status" value="1"/>
</dbReference>
<evidence type="ECO:0000256" key="18">
    <source>
        <dbReference type="SAM" id="MobiDB-lite"/>
    </source>
</evidence>
<feature type="transmembrane region" description="Helical" evidence="19">
    <location>
        <begin position="486"/>
        <end position="509"/>
    </location>
</feature>
<feature type="region of interest" description="Disordered" evidence="18">
    <location>
        <begin position="1794"/>
        <end position="1816"/>
    </location>
</feature>
<dbReference type="InterPro" id="IPR001611">
    <property type="entry name" value="Leu-rich_rpt"/>
</dbReference>
<dbReference type="EMBL" id="LR881466">
    <property type="protein sequence ID" value="CAD5315270.1"/>
    <property type="molecule type" value="Genomic_DNA"/>
</dbReference>
<evidence type="ECO:0000256" key="19">
    <source>
        <dbReference type="SAM" id="Phobius"/>
    </source>
</evidence>
<dbReference type="PROSITE" id="PS51450">
    <property type="entry name" value="LRR"/>
    <property type="match status" value="1"/>
</dbReference>
<evidence type="ECO:0000256" key="4">
    <source>
        <dbReference type="ARBA" id="ARBA00022614"/>
    </source>
</evidence>
<accession>A0A7G2E038</accession>
<evidence type="ECO:0000256" key="20">
    <source>
        <dbReference type="SAM" id="SignalP"/>
    </source>
</evidence>
<keyword evidence="6 19" id="KW-0812">Transmembrane</keyword>
<dbReference type="Pfam" id="PF13855">
    <property type="entry name" value="LRR_8"/>
    <property type="match status" value="1"/>
</dbReference>
<dbReference type="InterPro" id="IPR001245">
    <property type="entry name" value="Ser-Thr/Tyr_kinase_cat_dom"/>
</dbReference>
<feature type="binding site" evidence="17">
    <location>
        <position position="1864"/>
    </location>
    <ligand>
        <name>ATP</name>
        <dbReference type="ChEBI" id="CHEBI:30616"/>
    </ligand>
</feature>
<evidence type="ECO:0000256" key="9">
    <source>
        <dbReference type="ARBA" id="ARBA00022741"/>
    </source>
</evidence>
<reference evidence="22 23" key="1">
    <citation type="submission" date="2020-09" db="EMBL/GenBank/DDBJ databases">
        <authorList>
            <person name="Ashkenazy H."/>
        </authorList>
    </citation>
    <scope>NUCLEOTIDE SEQUENCE [LARGE SCALE GENOMIC DNA]</scope>
    <source>
        <strain evidence="23">cv. Cdm-0</strain>
    </source>
</reference>
<evidence type="ECO:0000313" key="23">
    <source>
        <dbReference type="Proteomes" id="UP000516314"/>
    </source>
</evidence>
<keyword evidence="7 20" id="KW-0732">Signal</keyword>
<organism evidence="22 23">
    <name type="scientific">Arabidopsis thaliana</name>
    <name type="common">Mouse-ear cress</name>
    <dbReference type="NCBI Taxonomy" id="3702"/>
    <lineage>
        <taxon>Eukaryota</taxon>
        <taxon>Viridiplantae</taxon>
        <taxon>Streptophyta</taxon>
        <taxon>Embryophyta</taxon>
        <taxon>Tracheophyta</taxon>
        <taxon>Spermatophyta</taxon>
        <taxon>Magnoliopsida</taxon>
        <taxon>eudicotyledons</taxon>
        <taxon>Gunneridae</taxon>
        <taxon>Pentapetalae</taxon>
        <taxon>rosids</taxon>
        <taxon>malvids</taxon>
        <taxon>Brassicales</taxon>
        <taxon>Brassicaceae</taxon>
        <taxon>Camelineae</taxon>
        <taxon>Arabidopsis</taxon>
    </lineage>
</organism>
<sequence>MKSLHLCLLLLVVALTVLRSVEAQDQAGFISLDCGLVPKETTYVEISTKIKYKSDADYIDSGLVKTIDDAYKTQLEQQVWALRSFPVGERNCYNVNLTAKSRYLIRGTFVYGNYDGQSQFPSFDLHIGPNKWTSVKILGVTDISMHEIIHVVPQDILQVCLVKTGPTIPFISSLEFRPLNKETYNTQSGALRLFARVYFPSSSPSYVRYDDDIHDRYWNSYTDDEVLSISTDLPVDISNFYEVPESVMKNAAVPNDASEPLSLWWKHDDISANLYLYLHFAEIQTLKANEIREFNITYNDGKPWMEYYRPPKLSISTIFSQKAVSSSDGKFNFTFTMTGNSTLPPFINALEIYTALDFKQLETNRDEISAMMNIKETYGLSKKISWQGDPCAPQSYRWESVDCSYLDSESPRIISLKLNASELTGTITSELSKLTQLRELNLSGNPNLNLRVPDSLQKRINSKSLTLILGENLNPIPKKESKKVPVVAIAASVAGVIVLLVILAIFFVVRGKKAPRPPPSVTSASGIVKSETRSSNPSIMTKDRRITYPQVLKMTNNFERVLGKGGFGTVYHGNLEDAQVAVKMLSHSSAQAFTVLRSVEAQNQAGFISLDCGLVPKETTYTEKSTNITYKSDADYIDSGLVGKINDAYKTQFQQQVWAVRSFPVGQRNCYNVNLTANNKYLIRGTFVYGNYDGLNQFPSFDLHIGPNKWSSVKILGVTNTSMHEIIHVVPQDSLEVCLVKTGPTTPFISSLEVRPLNNESYLTQSGSLMLFARVYFPSSSSSFIRYDEDIHDRVWNSFTDDETVWISTDLPIDTSNSYDMPQSVMKTAAVPKNASEPWLLWWTLDENTAQSYVYMHFAEVQNLTANETREFNITYNGGLRWFSYLRPPNLSISTIFNPRAVSSSNGIFNFTFAMTGNSTLPPLLNALEIYTVVDILQLETNKDEVSAMMNIKETYGLSKKISWQGDPCAPQLYRWEGLNCSYPDSEGSRIISLNLNGSELTGSITSDISKLTLLTVLDLSNNDLSGDIPTFFAEMKSLKLINLSGNPNLNLTAIPDSLQQRVNSKSLTLILGENLTLTPKKESKKVPMVAIAASVAGVFALLVILAIFFVIKRKNVKAHKSPGPPPLVTPGIVKSETRSSNPSIITRERKITYPEVLKMTNNFERVLGKGGFGTVYHGNLDGAEVAVKMLSHSSAQGKRGGNVLTWENRMQIAVEAAQGLEYLHNGCRPPMVHRDVKTTNILLNERCGAKLADFGLSRSFPIDGECHVSTVVAVRRTMERHCVLVATFLLMLHIVHAQDQIGFISVDCGLAPRESPYNEAKTGLTYTSDDGLVNVGKPGRIAKEFEPLADKPTLTLRYFPEGVRNCYNLNVTSDTNYLIKATFVYGNYDGLNVGPNFDLYFGPNLWTTVCLIKTGISIPFINVLELRPMKKNMYVTQGESLNYLFRVYISNSSTRIRFPDDVYDRKWYPYFDNSWTQVTTTLDVNTSLTYELPQSVMAKAATPIKANDTLNITWTVEPPTTKFYSYMHFAELQTLRANDAREFNVTMNGIYTYGPYSPKPLKTETIYDRIPEQCDGGACLLQVVKTLKSTLPPLLNAIEAFTVIDFPQMETNEDDVDAIKNVQDTYGISRISWQGDPCVPKLFLWDGLSCNNSDNSTLPIITSLDLSSSGLTGSITQAIQNLTNLQELNLSDNNLTGEIPEFLGDIKSLLVINLSGNNLSGSVPPSLLQKKGMKLNVEGNPHLLCTADSCVKKGDDGHKKKSVIVPVVASIASIAVLIGALVLFFILRKKKSPKVEGPPPSYMQASDGRSPRSSEPAIVTKNRRFTYSQVAIMTNNFQRILGKGGFGMVYHGFVNGTEQVAVKILSHSSSQGYKEFKAEVSSHLHLNLELIELLLRVDSTFSKLEHVT</sequence>
<evidence type="ECO:0000256" key="8">
    <source>
        <dbReference type="ARBA" id="ARBA00022737"/>
    </source>
</evidence>
<dbReference type="PANTHER" id="PTHR45631">
    <property type="entry name" value="OS07G0107800 PROTEIN-RELATED"/>
    <property type="match status" value="1"/>
</dbReference>
<dbReference type="InterPro" id="IPR000719">
    <property type="entry name" value="Prot_kinase_dom"/>
</dbReference>
<evidence type="ECO:0000256" key="15">
    <source>
        <dbReference type="ARBA" id="ARBA00047899"/>
    </source>
</evidence>
<keyword evidence="5" id="KW-0808">Transferase</keyword>
<feature type="signal peptide" evidence="20">
    <location>
        <begin position="1"/>
        <end position="23"/>
    </location>
</feature>
<keyword evidence="14" id="KW-0675">Receptor</keyword>
<keyword evidence="11 17" id="KW-0067">ATP-binding</keyword>
<keyword evidence="12 19" id="KW-1133">Transmembrane helix</keyword>
<dbReference type="Gene3D" id="3.30.200.20">
    <property type="entry name" value="Phosphorylase Kinase, domain 1"/>
    <property type="match status" value="3"/>
</dbReference>
<keyword evidence="13 19" id="KW-0472">Membrane</keyword>
<feature type="binding site" evidence="17">
    <location>
        <position position="1189"/>
    </location>
    <ligand>
        <name>ATP</name>
        <dbReference type="ChEBI" id="CHEBI:30616"/>
    </ligand>
</feature>
<evidence type="ECO:0000256" key="16">
    <source>
        <dbReference type="ARBA" id="ARBA00048679"/>
    </source>
</evidence>
<dbReference type="InterPro" id="IPR017441">
    <property type="entry name" value="Protein_kinase_ATP_BS"/>
</dbReference>
<dbReference type="PROSITE" id="PS00107">
    <property type="entry name" value="PROTEIN_KINASE_ATP"/>
    <property type="match status" value="2"/>
</dbReference>
<evidence type="ECO:0000256" key="12">
    <source>
        <dbReference type="ARBA" id="ARBA00022989"/>
    </source>
</evidence>
<evidence type="ECO:0000256" key="14">
    <source>
        <dbReference type="ARBA" id="ARBA00023170"/>
    </source>
</evidence>
<dbReference type="Proteomes" id="UP000516314">
    <property type="component" value="Chromosome 1"/>
</dbReference>
<evidence type="ECO:0000256" key="6">
    <source>
        <dbReference type="ARBA" id="ARBA00022692"/>
    </source>
</evidence>
<keyword evidence="4" id="KW-0433">Leucine-rich repeat</keyword>
<evidence type="ECO:0000256" key="13">
    <source>
        <dbReference type="ARBA" id="ARBA00023136"/>
    </source>
</evidence>
<dbReference type="Pfam" id="PF12819">
    <property type="entry name" value="Malectin_like"/>
    <property type="match status" value="3"/>
</dbReference>
<evidence type="ECO:0000256" key="11">
    <source>
        <dbReference type="ARBA" id="ARBA00022840"/>
    </source>
</evidence>
<dbReference type="Pfam" id="PF07714">
    <property type="entry name" value="PK_Tyr_Ser-Thr"/>
    <property type="match status" value="1"/>
</dbReference>
<dbReference type="SUPFAM" id="SSF56112">
    <property type="entry name" value="Protein kinase-like (PK-like)"/>
    <property type="match status" value="3"/>
</dbReference>
<proteinExistence type="predicted"/>
<evidence type="ECO:0000256" key="1">
    <source>
        <dbReference type="ARBA" id="ARBA00004167"/>
    </source>
</evidence>
<protein>
    <recommendedName>
        <fullName evidence="2">non-specific serine/threonine protein kinase</fullName>
        <ecNumber evidence="2">2.7.11.1</ecNumber>
    </recommendedName>
</protein>
<dbReference type="InterPro" id="IPR011009">
    <property type="entry name" value="Kinase-like_dom_sf"/>
</dbReference>
<dbReference type="PANTHER" id="PTHR45631:SF193">
    <property type="entry name" value="PROTEIN KINASE FAMILY PROTEIN"/>
    <property type="match status" value="1"/>
</dbReference>
<dbReference type="InterPro" id="IPR032675">
    <property type="entry name" value="LRR_dom_sf"/>
</dbReference>
<evidence type="ECO:0000256" key="10">
    <source>
        <dbReference type="ARBA" id="ARBA00022777"/>
    </source>
</evidence>
<dbReference type="SUPFAM" id="SSF52047">
    <property type="entry name" value="RNI-like"/>
    <property type="match status" value="1"/>
</dbReference>
<feature type="domain" description="Protein kinase" evidence="21">
    <location>
        <begin position="1066"/>
        <end position="1472"/>
    </location>
</feature>
<feature type="transmembrane region" description="Helical" evidence="19">
    <location>
        <begin position="1764"/>
        <end position="1788"/>
    </location>
</feature>
<dbReference type="GO" id="GO:0016020">
    <property type="term" value="C:membrane"/>
    <property type="evidence" value="ECO:0007669"/>
    <property type="project" value="UniProtKB-SubCell"/>
</dbReference>
<evidence type="ECO:0000256" key="3">
    <source>
        <dbReference type="ARBA" id="ARBA00022527"/>
    </source>
</evidence>
<comment type="catalytic activity">
    <reaction evidence="16">
        <text>L-seryl-[protein] + ATP = O-phospho-L-seryl-[protein] + ADP + H(+)</text>
        <dbReference type="Rhea" id="RHEA:17989"/>
        <dbReference type="Rhea" id="RHEA-COMP:9863"/>
        <dbReference type="Rhea" id="RHEA-COMP:11604"/>
        <dbReference type="ChEBI" id="CHEBI:15378"/>
        <dbReference type="ChEBI" id="CHEBI:29999"/>
        <dbReference type="ChEBI" id="CHEBI:30616"/>
        <dbReference type="ChEBI" id="CHEBI:83421"/>
        <dbReference type="ChEBI" id="CHEBI:456216"/>
        <dbReference type="EC" id="2.7.11.1"/>
    </reaction>
</comment>
<feature type="chain" id="PRO_5028988438" description="non-specific serine/threonine protein kinase" evidence="20">
    <location>
        <begin position="24"/>
        <end position="1909"/>
    </location>
</feature>
<dbReference type="SUPFAM" id="SSF52058">
    <property type="entry name" value="L domain-like"/>
    <property type="match status" value="1"/>
</dbReference>
<keyword evidence="9 17" id="KW-0547">Nucleotide-binding</keyword>
<keyword evidence="3" id="KW-0723">Serine/threonine-protein kinase</keyword>
<feature type="transmembrane region" description="Helical" evidence="19">
    <location>
        <begin position="1090"/>
        <end position="1112"/>
    </location>
</feature>
<keyword evidence="10" id="KW-0418">Kinase</keyword>
<dbReference type="InterPro" id="IPR024788">
    <property type="entry name" value="Malectin-like_Carb-bd_dom"/>
</dbReference>
<dbReference type="FunFam" id="3.80.10.10:FF:000129">
    <property type="entry name" value="Leucine-rich repeat receptor-like kinase"/>
    <property type="match status" value="2"/>
</dbReference>
<name>A0A7G2E038_ARATH</name>
<evidence type="ECO:0000256" key="7">
    <source>
        <dbReference type="ARBA" id="ARBA00022729"/>
    </source>
</evidence>
<comment type="catalytic activity">
    <reaction evidence="15">
        <text>L-threonyl-[protein] + ATP = O-phospho-L-threonyl-[protein] + ADP + H(+)</text>
        <dbReference type="Rhea" id="RHEA:46608"/>
        <dbReference type="Rhea" id="RHEA-COMP:11060"/>
        <dbReference type="Rhea" id="RHEA-COMP:11605"/>
        <dbReference type="ChEBI" id="CHEBI:15378"/>
        <dbReference type="ChEBI" id="CHEBI:30013"/>
        <dbReference type="ChEBI" id="CHEBI:30616"/>
        <dbReference type="ChEBI" id="CHEBI:61977"/>
        <dbReference type="ChEBI" id="CHEBI:456216"/>
        <dbReference type="EC" id="2.7.11.1"/>
    </reaction>
</comment>
<dbReference type="EC" id="2.7.11.1" evidence="2"/>
<keyword evidence="8" id="KW-0677">Repeat</keyword>
<dbReference type="Gene3D" id="3.80.10.10">
    <property type="entry name" value="Ribonuclease Inhibitor"/>
    <property type="match status" value="3"/>
</dbReference>
<dbReference type="InterPro" id="IPR008271">
    <property type="entry name" value="Ser/Thr_kinase_AS"/>
</dbReference>
<comment type="subcellular location">
    <subcellularLocation>
        <location evidence="1">Membrane</location>
        <topology evidence="1">Single-pass membrane protein</topology>
    </subcellularLocation>
</comment>
<evidence type="ECO:0000313" key="22">
    <source>
        <dbReference type="EMBL" id="CAD5315270.1"/>
    </source>
</evidence>
<dbReference type="GO" id="GO:0005524">
    <property type="term" value="F:ATP binding"/>
    <property type="evidence" value="ECO:0007669"/>
    <property type="project" value="UniProtKB-UniRule"/>
</dbReference>
<dbReference type="PROSITE" id="PS00108">
    <property type="entry name" value="PROTEIN_KINASE_ST"/>
    <property type="match status" value="1"/>
</dbReference>
<feature type="region of interest" description="Disordered" evidence="18">
    <location>
        <begin position="515"/>
        <end position="538"/>
    </location>
</feature>
<dbReference type="PROSITE" id="PS50011">
    <property type="entry name" value="PROTEIN_KINASE_DOM"/>
    <property type="match status" value="1"/>
</dbReference>
<evidence type="ECO:0000259" key="21">
    <source>
        <dbReference type="PROSITE" id="PS50011"/>
    </source>
</evidence>
<dbReference type="Pfam" id="PF00560">
    <property type="entry name" value="LRR_1"/>
    <property type="match status" value="1"/>
</dbReference>